<dbReference type="PANTHER" id="PTHR33393:SF13">
    <property type="entry name" value="PGA BIOSYNTHESIS PROTEIN CAPA"/>
    <property type="match status" value="1"/>
</dbReference>
<dbReference type="CDD" id="cd07381">
    <property type="entry name" value="MPP_CapA"/>
    <property type="match status" value="1"/>
</dbReference>
<proteinExistence type="inferred from homology"/>
<dbReference type="PANTHER" id="PTHR33393">
    <property type="entry name" value="POLYGLUTAMINE SYNTHESIS ACCESSORY PROTEIN RV0574C-RELATED"/>
    <property type="match status" value="1"/>
</dbReference>
<dbReference type="Pfam" id="PF09587">
    <property type="entry name" value="PGA_cap"/>
    <property type="match status" value="1"/>
</dbReference>
<dbReference type="Proteomes" id="UP000239415">
    <property type="component" value="Unassembled WGS sequence"/>
</dbReference>
<feature type="signal peptide" evidence="2">
    <location>
        <begin position="1"/>
        <end position="25"/>
    </location>
</feature>
<evidence type="ECO:0000313" key="4">
    <source>
        <dbReference type="EMBL" id="PRX20446.1"/>
    </source>
</evidence>
<gene>
    <name evidence="4" type="ORF">CLV67_108244</name>
</gene>
<dbReference type="SMART" id="SM00854">
    <property type="entry name" value="PGA_cap"/>
    <property type="match status" value="1"/>
</dbReference>
<feature type="chain" id="PRO_5015684996" evidence="2">
    <location>
        <begin position="26"/>
        <end position="350"/>
    </location>
</feature>
<sequence>MTPLHRLGRAALVVALSLTSVGCEAEPGHREPEVVIAFGGDVHFEGRVQRLLTDPGSAFGPAGPLLSAADLAFVNLETPITGRDQPEPKRYVFRADPAAATALDAAGIDAVSLANNHAMDHGRAGLADTITAARAAGVGVFGAGQDIDEAFRPWRTEVRGIRVAVFGFSQVDDLADSWTAGPERAGMAMAFDTDRAVRAVAAARMDNDLVVVMPHWGVEGDQCPSREQQDFARRLSDAGADIVVGAHAHVLQGAGRLGPTFVAYGLGNLLWYSSGLFPPFSARSGILTLTVRGRTVVRSDFAPILTSESGRPQLLTGARADMAGENYAGLTRCAELSAPGPGRLQNFRIG</sequence>
<protein>
    <submittedName>
        <fullName evidence="4">Poly-gamma-glutamate synthesis protein (Capsule biosynthesis protein)</fullName>
    </submittedName>
</protein>
<comment type="similarity">
    <text evidence="1">Belongs to the CapA family.</text>
</comment>
<name>A0A2T0KBR5_9ACTN</name>
<evidence type="ECO:0000313" key="5">
    <source>
        <dbReference type="Proteomes" id="UP000239415"/>
    </source>
</evidence>
<comment type="caution">
    <text evidence="4">The sequence shown here is derived from an EMBL/GenBank/DDBJ whole genome shotgun (WGS) entry which is preliminary data.</text>
</comment>
<organism evidence="4 5">
    <name type="scientific">Actinoplanes italicus</name>
    <dbReference type="NCBI Taxonomy" id="113567"/>
    <lineage>
        <taxon>Bacteria</taxon>
        <taxon>Bacillati</taxon>
        <taxon>Actinomycetota</taxon>
        <taxon>Actinomycetes</taxon>
        <taxon>Micromonosporales</taxon>
        <taxon>Micromonosporaceae</taxon>
        <taxon>Actinoplanes</taxon>
    </lineage>
</organism>
<dbReference type="AlphaFoldDB" id="A0A2T0KBR5"/>
<evidence type="ECO:0000256" key="1">
    <source>
        <dbReference type="ARBA" id="ARBA00005662"/>
    </source>
</evidence>
<evidence type="ECO:0000256" key="2">
    <source>
        <dbReference type="SAM" id="SignalP"/>
    </source>
</evidence>
<accession>A0A2T0KBR5</accession>
<dbReference type="SUPFAM" id="SSF56300">
    <property type="entry name" value="Metallo-dependent phosphatases"/>
    <property type="match status" value="1"/>
</dbReference>
<dbReference type="InterPro" id="IPR029052">
    <property type="entry name" value="Metallo-depent_PP-like"/>
</dbReference>
<dbReference type="RefSeq" id="WP_170153947.1">
    <property type="nucleotide sequence ID" value="NZ_BOMO01000180.1"/>
</dbReference>
<keyword evidence="5" id="KW-1185">Reference proteome</keyword>
<dbReference type="EMBL" id="PVMZ01000008">
    <property type="protein sequence ID" value="PRX20446.1"/>
    <property type="molecule type" value="Genomic_DNA"/>
</dbReference>
<dbReference type="InterPro" id="IPR052169">
    <property type="entry name" value="CW_Biosynth-Accessory"/>
</dbReference>
<dbReference type="PROSITE" id="PS51257">
    <property type="entry name" value="PROKAR_LIPOPROTEIN"/>
    <property type="match status" value="1"/>
</dbReference>
<dbReference type="InterPro" id="IPR019079">
    <property type="entry name" value="Capsule_synth_CapA"/>
</dbReference>
<reference evidence="4 5" key="1">
    <citation type="submission" date="2018-03" db="EMBL/GenBank/DDBJ databases">
        <title>Genomic Encyclopedia of Archaeal and Bacterial Type Strains, Phase II (KMG-II): from individual species to whole genera.</title>
        <authorList>
            <person name="Goeker M."/>
        </authorList>
    </citation>
    <scope>NUCLEOTIDE SEQUENCE [LARGE SCALE GENOMIC DNA]</scope>
    <source>
        <strain evidence="4 5">DSM 43146</strain>
    </source>
</reference>
<feature type="domain" description="Capsule synthesis protein CapA" evidence="3">
    <location>
        <begin position="35"/>
        <end position="273"/>
    </location>
</feature>
<dbReference type="Gene3D" id="3.60.21.10">
    <property type="match status" value="1"/>
</dbReference>
<evidence type="ECO:0000259" key="3">
    <source>
        <dbReference type="SMART" id="SM00854"/>
    </source>
</evidence>
<keyword evidence="2" id="KW-0732">Signal</keyword>